<sequence>SNFNQIIDGIKELMESSPPEVVDEVMQKGVILTGGLSRIEGINKFFEDELKIKVYCNDKYEYSTIYGLMKLTANEEAFSKILIS</sequence>
<dbReference type="InterPro" id="IPR056546">
    <property type="entry name" value="MreB_MamK-like"/>
</dbReference>
<proteinExistence type="predicted"/>
<dbReference type="Proteomes" id="UP000229647">
    <property type="component" value="Unassembled WGS sequence"/>
</dbReference>
<gene>
    <name evidence="1" type="ORF">CO165_02875</name>
</gene>
<dbReference type="Pfam" id="PF06723">
    <property type="entry name" value="MreB_Mbl"/>
    <property type="match status" value="1"/>
</dbReference>
<feature type="non-terminal residue" evidence="1">
    <location>
        <position position="1"/>
    </location>
</feature>
<dbReference type="Gene3D" id="3.30.420.40">
    <property type="match status" value="1"/>
</dbReference>
<reference evidence="2" key="1">
    <citation type="submission" date="2017-09" db="EMBL/GenBank/DDBJ databases">
        <title>Depth-based differentiation of microbial function through sediment-hosted aquifers and enrichment of novel symbionts in the deep terrestrial subsurface.</title>
        <authorList>
            <person name="Probst A.J."/>
            <person name="Ladd B."/>
            <person name="Jarett J.K."/>
            <person name="Geller-Mcgrath D.E."/>
            <person name="Sieber C.M.K."/>
            <person name="Emerson J.B."/>
            <person name="Anantharaman K."/>
            <person name="Thomas B.C."/>
            <person name="Malmstrom R."/>
            <person name="Stieglmeier M."/>
            <person name="Klingl A."/>
            <person name="Woyke T."/>
            <person name="Ryan C.M."/>
            <person name="Banfield J.F."/>
        </authorList>
    </citation>
    <scope>NUCLEOTIDE SEQUENCE [LARGE SCALE GENOMIC DNA]</scope>
</reference>
<evidence type="ECO:0000313" key="1">
    <source>
        <dbReference type="EMBL" id="PJA55571.1"/>
    </source>
</evidence>
<evidence type="ECO:0008006" key="3">
    <source>
        <dbReference type="Google" id="ProtNLM"/>
    </source>
</evidence>
<dbReference type="AlphaFoldDB" id="A0A2M7XXV5"/>
<dbReference type="InterPro" id="IPR043129">
    <property type="entry name" value="ATPase_NBD"/>
</dbReference>
<protein>
    <recommendedName>
        <fullName evidence="3">Rod shape-determining protein</fullName>
    </recommendedName>
</protein>
<accession>A0A2M7XXV5</accession>
<evidence type="ECO:0000313" key="2">
    <source>
        <dbReference type="Proteomes" id="UP000229647"/>
    </source>
</evidence>
<name>A0A2M7XXV5_9BACT</name>
<comment type="caution">
    <text evidence="1">The sequence shown here is derived from an EMBL/GenBank/DDBJ whole genome shotgun (WGS) entry which is preliminary data.</text>
</comment>
<organism evidence="1 2">
    <name type="scientific">Candidatus Roizmanbacteria bacterium CG_4_9_14_3_um_filter_33_18</name>
    <dbReference type="NCBI Taxonomy" id="1974841"/>
    <lineage>
        <taxon>Bacteria</taxon>
        <taxon>Candidatus Roizmaniibacteriota</taxon>
    </lineage>
</organism>
<dbReference type="SUPFAM" id="SSF53067">
    <property type="entry name" value="Actin-like ATPase domain"/>
    <property type="match status" value="1"/>
</dbReference>
<dbReference type="EMBL" id="PFWL01000123">
    <property type="protein sequence ID" value="PJA55571.1"/>
    <property type="molecule type" value="Genomic_DNA"/>
</dbReference>